<reference evidence="2 3" key="1">
    <citation type="journal article" date="2019" name="bioRxiv">
        <title>Bacteria contribute to plant secondary compound degradation in a generalist herbivore system.</title>
        <authorList>
            <person name="Francoeur C.B."/>
            <person name="Khadempour L."/>
            <person name="Moreira-Soto R.D."/>
            <person name="Gotting K."/>
            <person name="Book A.J."/>
            <person name="Pinto-Tomas A.A."/>
            <person name="Keefover-Ring K."/>
            <person name="Currie C.R."/>
        </authorList>
    </citation>
    <scope>NUCLEOTIDE SEQUENCE [LARGE SCALE GENOMIC DNA]</scope>
    <source>
        <strain evidence="2">Al-1710</strain>
    </source>
</reference>
<evidence type="ECO:0000313" key="2">
    <source>
        <dbReference type="EMBL" id="NIG20690.1"/>
    </source>
</evidence>
<evidence type="ECO:0000313" key="3">
    <source>
        <dbReference type="Proteomes" id="UP001515780"/>
    </source>
</evidence>
<accession>A0ABX0RSU4</accession>
<dbReference type="Proteomes" id="UP001515780">
    <property type="component" value="Unassembled WGS sequence"/>
</dbReference>
<evidence type="ECO:0000256" key="1">
    <source>
        <dbReference type="SAM" id="MobiDB-lite"/>
    </source>
</evidence>
<name>A0ABX0RSU4_9GAMM</name>
<dbReference type="EMBL" id="VWXC01000014">
    <property type="protein sequence ID" value="NIG20690.1"/>
    <property type="molecule type" value="Genomic_DNA"/>
</dbReference>
<protein>
    <submittedName>
        <fullName evidence="2">Uncharacterized protein</fullName>
    </submittedName>
</protein>
<organism evidence="2 3">
    <name type="scientific">Candidatus Pantoea communis</name>
    <dbReference type="NCBI Taxonomy" id="2608354"/>
    <lineage>
        <taxon>Bacteria</taxon>
        <taxon>Pseudomonadati</taxon>
        <taxon>Pseudomonadota</taxon>
        <taxon>Gammaproteobacteria</taxon>
        <taxon>Enterobacterales</taxon>
        <taxon>Erwiniaceae</taxon>
        <taxon>Pantoea</taxon>
    </lineage>
</organism>
<keyword evidence="3" id="KW-1185">Reference proteome</keyword>
<sequence>MNVHTNNGQYSKETYTRKGLPEATPIMWHAYEEDDHPAKNSPSEHGEIRRTRDDSKDHKHDPYGEK</sequence>
<comment type="caution">
    <text evidence="2">The sequence shown here is derived from an EMBL/GenBank/DDBJ whole genome shotgun (WGS) entry which is preliminary data.</text>
</comment>
<proteinExistence type="predicted"/>
<feature type="compositionally biased region" description="Polar residues" evidence="1">
    <location>
        <begin position="1"/>
        <end position="13"/>
    </location>
</feature>
<feature type="region of interest" description="Disordered" evidence="1">
    <location>
        <begin position="1"/>
        <end position="66"/>
    </location>
</feature>
<gene>
    <name evidence="2" type="ORF">F3J37_18600</name>
</gene>
<feature type="compositionally biased region" description="Basic and acidic residues" evidence="1">
    <location>
        <begin position="36"/>
        <end position="66"/>
    </location>
</feature>